<organism evidence="2 3">
    <name type="scientific">Dyella koreensis</name>
    <dbReference type="NCBI Taxonomy" id="311235"/>
    <lineage>
        <taxon>Bacteria</taxon>
        <taxon>Pseudomonadati</taxon>
        <taxon>Pseudomonadota</taxon>
        <taxon>Gammaproteobacteria</taxon>
        <taxon>Lysobacterales</taxon>
        <taxon>Rhodanobacteraceae</taxon>
        <taxon>Dyella</taxon>
    </lineage>
</organism>
<sequence>MRRWLLAALFVSLPAVASVDRVCYVNLVNDAESSIVSFEAAPARSQQWVRIPIGEQPLAGGGATMLGIRKGTDCLHDFRIAFADGRTLIQSGFDICRFASFHPDFYLRHGKPVHDGEPKI</sequence>
<accession>A0ABW8K210</accession>
<gene>
    <name evidence="2" type="ORF">ISS97_01945</name>
</gene>
<proteinExistence type="predicted"/>
<dbReference type="RefSeq" id="WP_379987660.1">
    <property type="nucleotide sequence ID" value="NZ_JADIKD010000005.1"/>
</dbReference>
<keyword evidence="1" id="KW-0732">Signal</keyword>
<keyword evidence="3" id="KW-1185">Reference proteome</keyword>
<evidence type="ECO:0000256" key="1">
    <source>
        <dbReference type="SAM" id="SignalP"/>
    </source>
</evidence>
<evidence type="ECO:0000313" key="2">
    <source>
        <dbReference type="EMBL" id="MFK2916012.1"/>
    </source>
</evidence>
<comment type="caution">
    <text evidence="2">The sequence shown here is derived from an EMBL/GenBank/DDBJ whole genome shotgun (WGS) entry which is preliminary data.</text>
</comment>
<evidence type="ECO:0000313" key="3">
    <source>
        <dbReference type="Proteomes" id="UP001620408"/>
    </source>
</evidence>
<name>A0ABW8K210_9GAMM</name>
<dbReference type="EMBL" id="JADIKD010000005">
    <property type="protein sequence ID" value="MFK2916012.1"/>
    <property type="molecule type" value="Genomic_DNA"/>
</dbReference>
<protein>
    <submittedName>
        <fullName evidence="2">Uncharacterized protein</fullName>
    </submittedName>
</protein>
<feature type="chain" id="PRO_5046914029" evidence="1">
    <location>
        <begin position="18"/>
        <end position="120"/>
    </location>
</feature>
<dbReference type="Proteomes" id="UP001620408">
    <property type="component" value="Unassembled WGS sequence"/>
</dbReference>
<reference evidence="2 3" key="1">
    <citation type="submission" date="2020-10" db="EMBL/GenBank/DDBJ databases">
        <title>Phylogeny of dyella-like bacteria.</title>
        <authorList>
            <person name="Fu J."/>
        </authorList>
    </citation>
    <scope>NUCLEOTIDE SEQUENCE [LARGE SCALE GENOMIC DNA]</scope>
    <source>
        <strain evidence="2 3">BB4</strain>
    </source>
</reference>
<feature type="signal peptide" evidence="1">
    <location>
        <begin position="1"/>
        <end position="17"/>
    </location>
</feature>